<keyword evidence="4" id="KW-1185">Reference proteome</keyword>
<dbReference type="GO" id="GO:0016787">
    <property type="term" value="F:hydrolase activity"/>
    <property type="evidence" value="ECO:0007669"/>
    <property type="project" value="UniProtKB-KW"/>
</dbReference>
<evidence type="ECO:0000259" key="2">
    <source>
        <dbReference type="Pfam" id="PF12697"/>
    </source>
</evidence>
<evidence type="ECO:0000313" key="4">
    <source>
        <dbReference type="Proteomes" id="UP000293995"/>
    </source>
</evidence>
<evidence type="ECO:0000313" key="3">
    <source>
        <dbReference type="EMBL" id="QAY60373.1"/>
    </source>
</evidence>
<gene>
    <name evidence="3" type="ORF">ET475_10490</name>
</gene>
<dbReference type="InterPro" id="IPR029058">
    <property type="entry name" value="AB_hydrolase_fold"/>
</dbReference>
<dbReference type="PRINTS" id="PR00111">
    <property type="entry name" value="ABHYDROLASE"/>
</dbReference>
<dbReference type="KEGG" id="mprt:ET475_10490"/>
<feature type="domain" description="AB hydrolase-1" evidence="2">
    <location>
        <begin position="41"/>
        <end position="250"/>
    </location>
</feature>
<sequence length="259" mass="28263">MADELDGSATAGAPRDPAPTRFTHAGATLVAEEQGEGERVFLLIHGVGMGRSVFRGLVELLSAHGRVIAIDQPGYGEAPEPMRTLTMERTADLVAAFVRWRMLPPVVVIGHSMGTQVALELAVRHPGLVDRLVLVAPTVNVAERTARRQLLRLVQDLAVESPLVVLRGAREYLRAGPHLARKMRAMLVHRPEDRLPHVTVPTLVLRGAEDRVCPVPWCRRVAGAIPGAWYEEIPGHGHETMIRDPQAAAARIVSFASER</sequence>
<feature type="region of interest" description="Disordered" evidence="1">
    <location>
        <begin position="1"/>
        <end position="21"/>
    </location>
</feature>
<dbReference type="PANTHER" id="PTHR43798:SF33">
    <property type="entry name" value="HYDROLASE, PUTATIVE (AFU_ORTHOLOGUE AFUA_2G14860)-RELATED"/>
    <property type="match status" value="1"/>
</dbReference>
<dbReference type="RefSeq" id="WP_129389638.1">
    <property type="nucleotide sequence ID" value="NZ_CP035494.1"/>
</dbReference>
<dbReference type="Proteomes" id="UP000293995">
    <property type="component" value="Chromosome"/>
</dbReference>
<keyword evidence="3" id="KW-0378">Hydrolase</keyword>
<name>A0A4P6EG26_9MICO</name>
<reference evidence="3 4" key="1">
    <citation type="submission" date="2019-01" db="EMBL/GenBank/DDBJ databases">
        <title>Genome sequencing of strain DFW100M-13.</title>
        <authorList>
            <person name="Heo J."/>
            <person name="Kim S.-J."/>
            <person name="Kim J.-S."/>
            <person name="Hong S.-B."/>
            <person name="Kwon S.-W."/>
        </authorList>
    </citation>
    <scope>NUCLEOTIDE SEQUENCE [LARGE SCALE GENOMIC DNA]</scope>
    <source>
        <strain evidence="3 4">DFW100M-13</strain>
    </source>
</reference>
<evidence type="ECO:0000256" key="1">
    <source>
        <dbReference type="SAM" id="MobiDB-lite"/>
    </source>
</evidence>
<protein>
    <submittedName>
        <fullName evidence="3">Alpha/beta hydrolase</fullName>
    </submittedName>
</protein>
<proteinExistence type="predicted"/>
<dbReference type="OrthoDB" id="9769541at2"/>
<dbReference type="Gene3D" id="3.40.50.1820">
    <property type="entry name" value="alpha/beta hydrolase"/>
    <property type="match status" value="1"/>
</dbReference>
<dbReference type="AlphaFoldDB" id="A0A4P6EG26"/>
<dbReference type="GO" id="GO:0016020">
    <property type="term" value="C:membrane"/>
    <property type="evidence" value="ECO:0007669"/>
    <property type="project" value="TreeGrafter"/>
</dbReference>
<dbReference type="PANTHER" id="PTHR43798">
    <property type="entry name" value="MONOACYLGLYCEROL LIPASE"/>
    <property type="match status" value="1"/>
</dbReference>
<dbReference type="InterPro" id="IPR050266">
    <property type="entry name" value="AB_hydrolase_sf"/>
</dbReference>
<dbReference type="EMBL" id="CP035494">
    <property type="protein sequence ID" value="QAY60373.1"/>
    <property type="molecule type" value="Genomic_DNA"/>
</dbReference>
<dbReference type="Pfam" id="PF12697">
    <property type="entry name" value="Abhydrolase_6"/>
    <property type="match status" value="1"/>
</dbReference>
<organism evidence="3 4">
    <name type="scientific">Microbacterium protaetiae</name>
    <dbReference type="NCBI Taxonomy" id="2509458"/>
    <lineage>
        <taxon>Bacteria</taxon>
        <taxon>Bacillati</taxon>
        <taxon>Actinomycetota</taxon>
        <taxon>Actinomycetes</taxon>
        <taxon>Micrococcales</taxon>
        <taxon>Microbacteriaceae</taxon>
        <taxon>Microbacterium</taxon>
    </lineage>
</organism>
<dbReference type="SUPFAM" id="SSF53474">
    <property type="entry name" value="alpha/beta-Hydrolases"/>
    <property type="match status" value="1"/>
</dbReference>
<accession>A0A4P6EG26</accession>
<dbReference type="InterPro" id="IPR000073">
    <property type="entry name" value="AB_hydrolase_1"/>
</dbReference>